<dbReference type="InterPro" id="IPR051219">
    <property type="entry name" value="Heterochromatin_chromo-domain"/>
</dbReference>
<organism evidence="6">
    <name type="scientific">Nippostrongylus brasiliensis</name>
    <name type="common">Rat hookworm</name>
    <dbReference type="NCBI Taxonomy" id="27835"/>
    <lineage>
        <taxon>Eukaryota</taxon>
        <taxon>Metazoa</taxon>
        <taxon>Ecdysozoa</taxon>
        <taxon>Nematoda</taxon>
        <taxon>Chromadorea</taxon>
        <taxon>Rhabditida</taxon>
        <taxon>Rhabditina</taxon>
        <taxon>Rhabditomorpha</taxon>
        <taxon>Strongyloidea</taxon>
        <taxon>Heligmosomidae</taxon>
        <taxon>Nippostrongylus</taxon>
    </lineage>
</organism>
<evidence type="ECO:0000313" key="5">
    <source>
        <dbReference type="Proteomes" id="UP000271162"/>
    </source>
</evidence>
<keyword evidence="2" id="KW-0539">Nucleus</keyword>
<dbReference type="SMART" id="SM00298">
    <property type="entry name" value="CHROMO"/>
    <property type="match status" value="1"/>
</dbReference>
<dbReference type="PANTHER" id="PTHR22812">
    <property type="entry name" value="CHROMOBOX PROTEIN"/>
    <property type="match status" value="1"/>
</dbReference>
<evidence type="ECO:0000259" key="3">
    <source>
        <dbReference type="PROSITE" id="PS50013"/>
    </source>
</evidence>
<dbReference type="InterPro" id="IPR016197">
    <property type="entry name" value="Chromo-like_dom_sf"/>
</dbReference>
<dbReference type="EMBL" id="UYSL01020234">
    <property type="protein sequence ID" value="VDL73579.1"/>
    <property type="molecule type" value="Genomic_DNA"/>
</dbReference>
<dbReference type="PROSITE" id="PS50013">
    <property type="entry name" value="CHROMO_2"/>
    <property type="match status" value="1"/>
</dbReference>
<dbReference type="Proteomes" id="UP000271162">
    <property type="component" value="Unassembled WGS sequence"/>
</dbReference>
<dbReference type="Pfam" id="PF00385">
    <property type="entry name" value="Chromo"/>
    <property type="match status" value="1"/>
</dbReference>
<dbReference type="STRING" id="27835.A0A0N4Y2N0"/>
<keyword evidence="5" id="KW-1185">Reference proteome</keyword>
<sequence length="173" mass="19962">MVLQFFSGVPPIGLPTLDFSHFLLFVAEMGPRPKEKRIAYLVEKILDTRTVNGKREYLILWQDYGIEEATWESVEHCIQNGKSHRRQGHLKVPFTKHGRTNKYQIESGRKIEAISGVNTDSEELMFLVRYKGAEPQHLRSEFVPSSVLRETAMEEFVDALERMVSLYGPFVSM</sequence>
<feature type="domain" description="Chromo" evidence="3">
    <location>
        <begin position="40"/>
        <end position="76"/>
    </location>
</feature>
<evidence type="ECO:0000313" key="6">
    <source>
        <dbReference type="WBParaSite" id="NBR_0000998901-mRNA-1"/>
    </source>
</evidence>
<dbReference type="InterPro" id="IPR000953">
    <property type="entry name" value="Chromo/chromo_shadow_dom"/>
</dbReference>
<dbReference type="OMA" id="QHHRSEF"/>
<dbReference type="WBParaSite" id="NBR_0000998901-mRNA-1">
    <property type="protein sequence ID" value="NBR_0000998901-mRNA-1"/>
    <property type="gene ID" value="NBR_0000998901"/>
</dbReference>
<accession>A0A0N4Y2N0</accession>
<dbReference type="GO" id="GO:0005634">
    <property type="term" value="C:nucleus"/>
    <property type="evidence" value="ECO:0007669"/>
    <property type="project" value="UniProtKB-SubCell"/>
</dbReference>
<evidence type="ECO:0000313" key="4">
    <source>
        <dbReference type="EMBL" id="VDL73579.1"/>
    </source>
</evidence>
<dbReference type="SUPFAM" id="SSF54160">
    <property type="entry name" value="Chromo domain-like"/>
    <property type="match status" value="1"/>
</dbReference>
<name>A0A0N4Y2N0_NIPBR</name>
<gene>
    <name evidence="4" type="ORF">NBR_LOCUS9990</name>
</gene>
<comment type="subcellular location">
    <subcellularLocation>
        <location evidence="1">Nucleus</location>
    </subcellularLocation>
</comment>
<evidence type="ECO:0000256" key="2">
    <source>
        <dbReference type="ARBA" id="ARBA00023242"/>
    </source>
</evidence>
<dbReference type="AlphaFoldDB" id="A0A0N4Y2N0"/>
<proteinExistence type="predicted"/>
<dbReference type="InterPro" id="IPR023780">
    <property type="entry name" value="Chromo_domain"/>
</dbReference>
<reference evidence="6" key="1">
    <citation type="submission" date="2017-02" db="UniProtKB">
        <authorList>
            <consortium name="WormBaseParasite"/>
        </authorList>
    </citation>
    <scope>IDENTIFICATION</scope>
</reference>
<dbReference type="Gene3D" id="2.40.50.40">
    <property type="match status" value="1"/>
</dbReference>
<dbReference type="CDD" id="cd00024">
    <property type="entry name" value="CD_CSD"/>
    <property type="match status" value="1"/>
</dbReference>
<evidence type="ECO:0000256" key="1">
    <source>
        <dbReference type="ARBA" id="ARBA00004123"/>
    </source>
</evidence>
<reference evidence="4 5" key="2">
    <citation type="submission" date="2018-11" db="EMBL/GenBank/DDBJ databases">
        <authorList>
            <consortium name="Pathogen Informatics"/>
        </authorList>
    </citation>
    <scope>NUCLEOTIDE SEQUENCE [LARGE SCALE GENOMIC DNA]</scope>
</reference>
<protein>
    <submittedName>
        <fullName evidence="6">Chromo domain-containing protein</fullName>
    </submittedName>
</protein>